<dbReference type="OrthoDB" id="9801160at2"/>
<dbReference type="Proteomes" id="UP000199452">
    <property type="component" value="Unassembled WGS sequence"/>
</dbReference>
<dbReference type="InterPro" id="IPR006675">
    <property type="entry name" value="HDIG_dom"/>
</dbReference>
<protein>
    <submittedName>
        <fullName evidence="2">HDIG domain-containing protein</fullName>
    </submittedName>
</protein>
<dbReference type="SUPFAM" id="SSF109604">
    <property type="entry name" value="HD-domain/PDEase-like"/>
    <property type="match status" value="1"/>
</dbReference>
<dbReference type="Pfam" id="PF01966">
    <property type="entry name" value="HD"/>
    <property type="match status" value="1"/>
</dbReference>
<proteinExistence type="predicted"/>
<dbReference type="PANTHER" id="PTHR38659:SF1">
    <property type="entry name" value="METAL DEPENDENT PHOSPHOHYDROLASE"/>
    <property type="match status" value="1"/>
</dbReference>
<dbReference type="InterPro" id="IPR006674">
    <property type="entry name" value="HD_domain"/>
</dbReference>
<accession>A0A1G6MI32</accession>
<name>A0A1G6MI32_9BACT</name>
<feature type="domain" description="HD" evidence="1">
    <location>
        <begin position="23"/>
        <end position="98"/>
    </location>
</feature>
<dbReference type="STRING" id="1640674.SAMN05216323_103616"/>
<keyword evidence="3" id="KW-1185">Reference proteome</keyword>
<sequence length="187" mass="20827">MNTYTRTQALELLHKHVSNPRMIAHSLASEAVMRALAIKLGRDEEKWGMAGLLHDIDIDICDNDMCRHANMGADMLLELGFDPEIAEAIRMHNESAVNRTRTTEFEHALAAGETITGLIFATAYVYPEKKISVVKAKSIVKRMKEKAFAASVRRESILECELIGVPMADFAQLSIDALVPIEEELGF</sequence>
<dbReference type="RefSeq" id="WP_092438696.1">
    <property type="nucleotide sequence ID" value="NZ_FMYP01000036.1"/>
</dbReference>
<dbReference type="AlphaFoldDB" id="A0A1G6MI32"/>
<reference evidence="2 3" key="1">
    <citation type="submission" date="2016-09" db="EMBL/GenBank/DDBJ databases">
        <authorList>
            <person name="Capua I."/>
            <person name="De Benedictis P."/>
            <person name="Joannis T."/>
            <person name="Lombin L.H."/>
            <person name="Cattoli G."/>
        </authorList>
    </citation>
    <scope>NUCLEOTIDE SEQUENCE [LARGE SCALE GENOMIC DNA]</scope>
    <source>
        <strain evidence="2 3">A7P-90m</strain>
    </source>
</reference>
<evidence type="ECO:0000313" key="3">
    <source>
        <dbReference type="Proteomes" id="UP000199452"/>
    </source>
</evidence>
<organism evidence="2 3">
    <name type="scientific">Williamwhitmania taraxaci</name>
    <dbReference type="NCBI Taxonomy" id="1640674"/>
    <lineage>
        <taxon>Bacteria</taxon>
        <taxon>Pseudomonadati</taxon>
        <taxon>Bacteroidota</taxon>
        <taxon>Bacteroidia</taxon>
        <taxon>Bacteroidales</taxon>
        <taxon>Williamwhitmaniaceae</taxon>
        <taxon>Williamwhitmania</taxon>
    </lineage>
</organism>
<evidence type="ECO:0000259" key="1">
    <source>
        <dbReference type="Pfam" id="PF01966"/>
    </source>
</evidence>
<dbReference type="PANTHER" id="PTHR38659">
    <property type="entry name" value="METAL-DEPENDENT PHOSPHOHYDROLASE"/>
    <property type="match status" value="1"/>
</dbReference>
<dbReference type="NCBIfam" id="TIGR00277">
    <property type="entry name" value="HDIG"/>
    <property type="match status" value="1"/>
</dbReference>
<dbReference type="Gene3D" id="1.10.3210.10">
    <property type="entry name" value="Hypothetical protein af1432"/>
    <property type="match status" value="1"/>
</dbReference>
<evidence type="ECO:0000313" key="2">
    <source>
        <dbReference type="EMBL" id="SDC55111.1"/>
    </source>
</evidence>
<gene>
    <name evidence="2" type="ORF">SAMN05216323_103616</name>
</gene>
<dbReference type="EMBL" id="FMYP01000036">
    <property type="protein sequence ID" value="SDC55111.1"/>
    <property type="molecule type" value="Genomic_DNA"/>
</dbReference>